<dbReference type="AlphaFoldDB" id="A0A9X9LI09"/>
<comment type="caution">
    <text evidence="1">The sequence shown here is derived from an EMBL/GenBank/DDBJ whole genome shotgun (WGS) entry which is preliminary data.</text>
</comment>
<protein>
    <submittedName>
        <fullName evidence="1">Uncharacterized protein</fullName>
    </submittedName>
</protein>
<dbReference type="Gene3D" id="3.30.160.20">
    <property type="match status" value="1"/>
</dbReference>
<reference evidence="1 2" key="1">
    <citation type="submission" date="2018-10" db="EMBL/GenBank/DDBJ databases">
        <authorList>
            <person name="Ekblom R."/>
            <person name="Jareborg N."/>
        </authorList>
    </citation>
    <scope>NUCLEOTIDE SEQUENCE [LARGE SCALE GENOMIC DNA]</scope>
    <source>
        <tissue evidence="1">Muscle</tissue>
    </source>
</reference>
<keyword evidence="2" id="KW-1185">Reference proteome</keyword>
<accession>A0A9X9LI09</accession>
<organism evidence="1 2">
    <name type="scientific">Gulo gulo</name>
    <name type="common">Wolverine</name>
    <name type="synonym">Gluton</name>
    <dbReference type="NCBI Taxonomy" id="48420"/>
    <lineage>
        <taxon>Eukaryota</taxon>
        <taxon>Metazoa</taxon>
        <taxon>Chordata</taxon>
        <taxon>Craniata</taxon>
        <taxon>Vertebrata</taxon>
        <taxon>Euteleostomi</taxon>
        <taxon>Mammalia</taxon>
        <taxon>Eutheria</taxon>
        <taxon>Laurasiatheria</taxon>
        <taxon>Carnivora</taxon>
        <taxon>Caniformia</taxon>
        <taxon>Musteloidea</taxon>
        <taxon>Mustelidae</taxon>
        <taxon>Guloninae</taxon>
        <taxon>Gulo</taxon>
    </lineage>
</organism>
<proteinExistence type="predicted"/>
<gene>
    <name evidence="1" type="ORF">BN2614_LOCUS2</name>
</gene>
<dbReference type="EMBL" id="CYRY02004158">
    <property type="protein sequence ID" value="VCW68679.1"/>
    <property type="molecule type" value="Genomic_DNA"/>
</dbReference>
<evidence type="ECO:0000313" key="2">
    <source>
        <dbReference type="Proteomes" id="UP000269945"/>
    </source>
</evidence>
<dbReference type="Proteomes" id="UP000269945">
    <property type="component" value="Unassembled WGS sequence"/>
</dbReference>
<evidence type="ECO:0000313" key="1">
    <source>
        <dbReference type="EMBL" id="VCW68679.1"/>
    </source>
</evidence>
<sequence length="174" mass="19257">MANGVGAVVGPWQGALAGGGRPWWLPQKLWQQHPGQGLGPELERARLRTRRGSPSPSCVNDKEDKEVRSPEIEIPFFLPVKQSEITDSFLGASLKDEVSKTLPVQKQTRADQVQGVGCHQRLCRPGCSVLQGGSRCHPWDRHRGQAFHQPCVARLLGEQDRPAPQCLMQGDWLL</sequence>
<name>A0A9X9LI09_GULGU</name>